<dbReference type="NCBIfam" id="NF009789">
    <property type="entry name" value="PRK13281.1"/>
    <property type="match status" value="1"/>
</dbReference>
<protein>
    <recommendedName>
        <fullName evidence="3">N-succinylarginine dihydrolase</fullName>
        <ecNumber evidence="3">3.5.3.23</ecNumber>
    </recommendedName>
</protein>
<dbReference type="EC" id="3.5.3.23" evidence="3"/>
<comment type="similarity">
    <text evidence="3">Belongs to the succinylarginine dihydrolase family.</text>
</comment>
<accession>A0ABV7UZI2</accession>
<keyword evidence="5" id="KW-1185">Reference proteome</keyword>
<feature type="binding site" evidence="3">
    <location>
        <position position="199"/>
    </location>
    <ligand>
        <name>substrate</name>
    </ligand>
</feature>
<dbReference type="PANTHER" id="PTHR30420:SF2">
    <property type="entry name" value="N-SUCCINYLARGININE DIHYDROLASE"/>
    <property type="match status" value="1"/>
</dbReference>
<organism evidence="4 5">
    <name type="scientific">Novosphingobium pokkalii</name>
    <dbReference type="NCBI Taxonomy" id="1770194"/>
    <lineage>
        <taxon>Bacteria</taxon>
        <taxon>Pseudomonadati</taxon>
        <taxon>Pseudomonadota</taxon>
        <taxon>Alphaproteobacteria</taxon>
        <taxon>Sphingomonadales</taxon>
        <taxon>Sphingomonadaceae</taxon>
        <taxon>Novosphingobium</taxon>
    </lineage>
</organism>
<dbReference type="SUPFAM" id="SSF55909">
    <property type="entry name" value="Pentein"/>
    <property type="match status" value="1"/>
</dbReference>
<dbReference type="InterPro" id="IPR007079">
    <property type="entry name" value="SuccinylArg_d-Hdrlase_AstB"/>
</dbReference>
<name>A0ABV7UZI2_9SPHN</name>
<feature type="binding site" evidence="3">
    <location>
        <begin position="132"/>
        <end position="133"/>
    </location>
    <ligand>
        <name>substrate</name>
    </ligand>
</feature>
<gene>
    <name evidence="3" type="primary">astB</name>
    <name evidence="4" type="ORF">ACFOOT_00540</name>
</gene>
<sequence length="421" mass="44655">MALVEINFDGLVGPSHNYAGLSLGNLASANHAGQVSYPRAAALQGLGKMRHNLGLGLVQGLFVPLPRPNPAFLGALGLADRDPADEAERRLRAAAWSASAMWTANAATVSPAPDTADGRCHLSAANLVTMPHRAQEWPDTVRQLRLAFASSAHFAVHDAVPPCFGDEGAANHMRMTTRHDAPGLEIFVYGRPGGAFPARQHEQASRAVARVHGLDPARCLFVEQAPEAIAAGAFHNDVVAVANERVLFTHEQAFADPDGTYAAIRAALPEAEIVVVPASAVSLADAIRSYLFNAQLLTLPGGEMALVIPLEAWETPSVRQWLDTMLAGNGPIRQVLPVDVRQSMANGGGPACLRLRVVADPATIDPRFLLDAARLDHLEQVVASHWPEQIDAADLGQPALARTVVAARVALLDALGLPELH</sequence>
<dbReference type="Pfam" id="PF04996">
    <property type="entry name" value="AstB"/>
    <property type="match status" value="1"/>
</dbReference>
<evidence type="ECO:0000256" key="2">
    <source>
        <dbReference type="ARBA" id="ARBA00022801"/>
    </source>
</evidence>
<comment type="catalytic activity">
    <reaction evidence="3">
        <text>N(2)-succinyl-L-arginine + 2 H2O + 2 H(+) = N(2)-succinyl-L-ornithine + 2 NH4(+) + CO2</text>
        <dbReference type="Rhea" id="RHEA:19533"/>
        <dbReference type="ChEBI" id="CHEBI:15377"/>
        <dbReference type="ChEBI" id="CHEBI:15378"/>
        <dbReference type="ChEBI" id="CHEBI:16526"/>
        <dbReference type="ChEBI" id="CHEBI:28938"/>
        <dbReference type="ChEBI" id="CHEBI:58241"/>
        <dbReference type="ChEBI" id="CHEBI:58514"/>
        <dbReference type="EC" id="3.5.3.23"/>
    </reaction>
</comment>
<dbReference type="EMBL" id="JBHRYE010000001">
    <property type="protein sequence ID" value="MFC3669901.1"/>
    <property type="molecule type" value="Genomic_DNA"/>
</dbReference>
<feature type="binding site" evidence="3">
    <location>
        <position position="237"/>
    </location>
    <ligand>
        <name>substrate</name>
    </ligand>
</feature>
<dbReference type="RefSeq" id="WP_191324787.1">
    <property type="nucleotide sequence ID" value="NZ_BMZP01000011.1"/>
</dbReference>
<feature type="active site" evidence="3">
    <location>
        <position position="235"/>
    </location>
</feature>
<evidence type="ECO:0000256" key="1">
    <source>
        <dbReference type="ARBA" id="ARBA00022503"/>
    </source>
</evidence>
<feature type="active site" evidence="3">
    <location>
        <position position="167"/>
    </location>
</feature>
<feature type="active site" description="Nucleophile" evidence="3">
    <location>
        <position position="352"/>
    </location>
</feature>
<feature type="binding site" evidence="3">
    <location>
        <position position="105"/>
    </location>
    <ligand>
        <name>substrate</name>
    </ligand>
</feature>
<comment type="subunit">
    <text evidence="3">Homodimer.</text>
</comment>
<reference evidence="5" key="1">
    <citation type="journal article" date="2019" name="Int. J. Syst. Evol. Microbiol.">
        <title>The Global Catalogue of Microorganisms (GCM) 10K type strain sequencing project: providing services to taxonomists for standard genome sequencing and annotation.</title>
        <authorList>
            <consortium name="The Broad Institute Genomics Platform"/>
            <consortium name="The Broad Institute Genome Sequencing Center for Infectious Disease"/>
            <person name="Wu L."/>
            <person name="Ma J."/>
        </authorList>
    </citation>
    <scope>NUCLEOTIDE SEQUENCE [LARGE SCALE GENOMIC DNA]</scope>
    <source>
        <strain evidence="5">KCTC 42224</strain>
    </source>
</reference>
<dbReference type="Gene3D" id="3.75.10.20">
    <property type="entry name" value="Succinylarginine dihydrolase"/>
    <property type="match status" value="1"/>
</dbReference>
<proteinExistence type="inferred from homology"/>
<dbReference type="HAMAP" id="MF_01172">
    <property type="entry name" value="AstB"/>
    <property type="match status" value="1"/>
</dbReference>
<comment type="pathway">
    <text evidence="3">Amino-acid degradation; L-arginine degradation via AST pathway; L-glutamate and succinate from L-arginine: step 2/5.</text>
</comment>
<dbReference type="InterPro" id="IPR037031">
    <property type="entry name" value="AstB_sf"/>
</dbReference>
<dbReference type="PANTHER" id="PTHR30420">
    <property type="entry name" value="N-SUCCINYLARGININE DIHYDROLASE"/>
    <property type="match status" value="1"/>
</dbReference>
<evidence type="ECO:0000256" key="3">
    <source>
        <dbReference type="HAMAP-Rule" id="MF_01172"/>
    </source>
</evidence>
<evidence type="ECO:0000313" key="4">
    <source>
        <dbReference type="EMBL" id="MFC3669901.1"/>
    </source>
</evidence>
<keyword evidence="1 3" id="KW-0056">Arginine metabolism</keyword>
<dbReference type="GO" id="GO:0009015">
    <property type="term" value="F:N-succinylarginine dihydrolase activity"/>
    <property type="evidence" value="ECO:0007669"/>
    <property type="project" value="UniProtKB-EC"/>
</dbReference>
<comment type="function">
    <text evidence="3">Catalyzes the hydrolysis of N(2)-succinylarginine into N(2)-succinylornithine, ammonia and CO(2).</text>
</comment>
<evidence type="ECO:0000313" key="5">
    <source>
        <dbReference type="Proteomes" id="UP001595683"/>
    </source>
</evidence>
<comment type="caution">
    <text evidence="4">The sequence shown here is derived from an EMBL/GenBank/DDBJ whole genome shotgun (WGS) entry which is preliminary data.</text>
</comment>
<keyword evidence="2 3" id="KW-0378">Hydrolase</keyword>
<feature type="binding site" evidence="3">
    <location>
        <position position="346"/>
    </location>
    <ligand>
        <name>substrate</name>
    </ligand>
</feature>
<feature type="binding site" evidence="3">
    <location>
        <begin position="19"/>
        <end position="28"/>
    </location>
    <ligand>
        <name>substrate</name>
    </ligand>
</feature>
<dbReference type="Proteomes" id="UP001595683">
    <property type="component" value="Unassembled WGS sequence"/>
</dbReference>